<gene>
    <name evidence="6" type="ORF">K3177_14905</name>
</gene>
<organism evidence="6 7">
    <name type="scientific">Qipengyuania pacifica</name>
    <dbReference type="NCBI Taxonomy" id="2860199"/>
    <lineage>
        <taxon>Bacteria</taxon>
        <taxon>Pseudomonadati</taxon>
        <taxon>Pseudomonadota</taxon>
        <taxon>Alphaproteobacteria</taxon>
        <taxon>Sphingomonadales</taxon>
        <taxon>Erythrobacteraceae</taxon>
        <taxon>Qipengyuania</taxon>
    </lineage>
</organism>
<keyword evidence="2" id="KW-0805">Transcription regulation</keyword>
<protein>
    <submittedName>
        <fullName evidence="6">LysR family transcriptional regulator</fullName>
    </submittedName>
</protein>
<dbReference type="InterPro" id="IPR058163">
    <property type="entry name" value="LysR-type_TF_proteobact-type"/>
</dbReference>
<dbReference type="SUPFAM" id="SSF53850">
    <property type="entry name" value="Periplasmic binding protein-like II"/>
    <property type="match status" value="1"/>
</dbReference>
<evidence type="ECO:0000256" key="1">
    <source>
        <dbReference type="ARBA" id="ARBA00009437"/>
    </source>
</evidence>
<dbReference type="Gene3D" id="3.40.190.290">
    <property type="match status" value="1"/>
</dbReference>
<dbReference type="EMBL" id="JAIGNQ010000004">
    <property type="protein sequence ID" value="MBX7489795.1"/>
    <property type="molecule type" value="Genomic_DNA"/>
</dbReference>
<dbReference type="Pfam" id="PF03466">
    <property type="entry name" value="LysR_substrate"/>
    <property type="match status" value="1"/>
</dbReference>
<dbReference type="RefSeq" id="WP_221598865.1">
    <property type="nucleotide sequence ID" value="NZ_JAIGNQ010000004.1"/>
</dbReference>
<keyword evidence="4" id="KW-0804">Transcription</keyword>
<sequence>MVREKTQEGLATFVTVVEAGTFSAAASRLELTPSAVSKTISRLEDRLQTRLFRRSTRVLSLTTEGEQFYSQIAPLLRRLDDAQENLGEDTALTGLLRLTMPTVLGEVLINPITAIFMQQHPKLRLEIGLTDQRVDLIRQGYDLALRVGEIPDVDLSQRTLPSLRLCLAASPSYLRRYGRPMSRTDLREHRHIRYVTRGEPFPVRFRDGDVMRPEGTLDLDNGALMVKAAINGAGLVQILEAAILDQLADGVLERILPGDAISEVPVHVLHGFGRHVPRRARTFMDFLSGWIGALAERRASDDGRMN</sequence>
<reference evidence="6 7" key="1">
    <citation type="submission" date="2021-08" db="EMBL/GenBank/DDBJ databases">
        <title>Comparative Genomics Analysis of the Genus Qipengyuania Reveals Extensive Genetic Diversity and Metabolic Versatility, Including the Description of Fifteen Novel Species.</title>
        <authorList>
            <person name="Liu Y."/>
        </authorList>
    </citation>
    <scope>NUCLEOTIDE SEQUENCE [LARGE SCALE GENOMIC DNA]</scope>
    <source>
        <strain evidence="6 7">GH25</strain>
    </source>
</reference>
<dbReference type="PRINTS" id="PR00039">
    <property type="entry name" value="HTHLYSR"/>
</dbReference>
<keyword evidence="7" id="KW-1185">Reference proteome</keyword>
<evidence type="ECO:0000256" key="3">
    <source>
        <dbReference type="ARBA" id="ARBA00023125"/>
    </source>
</evidence>
<comment type="caution">
    <text evidence="6">The sequence shown here is derived from an EMBL/GenBank/DDBJ whole genome shotgun (WGS) entry which is preliminary data.</text>
</comment>
<evidence type="ECO:0000313" key="7">
    <source>
        <dbReference type="Proteomes" id="UP000776651"/>
    </source>
</evidence>
<dbReference type="PANTHER" id="PTHR30537:SF5">
    <property type="entry name" value="HTH-TYPE TRANSCRIPTIONAL ACTIVATOR TTDR-RELATED"/>
    <property type="match status" value="1"/>
</dbReference>
<dbReference type="InterPro" id="IPR036388">
    <property type="entry name" value="WH-like_DNA-bd_sf"/>
</dbReference>
<dbReference type="InterPro" id="IPR005119">
    <property type="entry name" value="LysR_subst-bd"/>
</dbReference>
<dbReference type="InterPro" id="IPR000847">
    <property type="entry name" value="LysR_HTH_N"/>
</dbReference>
<dbReference type="Gene3D" id="1.10.10.10">
    <property type="entry name" value="Winged helix-like DNA-binding domain superfamily/Winged helix DNA-binding domain"/>
    <property type="match status" value="1"/>
</dbReference>
<dbReference type="CDD" id="cd08422">
    <property type="entry name" value="PBP2_CrgA_like"/>
    <property type="match status" value="1"/>
</dbReference>
<proteinExistence type="inferred from homology"/>
<feature type="domain" description="HTH lysR-type" evidence="5">
    <location>
        <begin position="10"/>
        <end position="62"/>
    </location>
</feature>
<name>A0ABS7JK80_9SPHN</name>
<dbReference type="PANTHER" id="PTHR30537">
    <property type="entry name" value="HTH-TYPE TRANSCRIPTIONAL REGULATOR"/>
    <property type="match status" value="1"/>
</dbReference>
<evidence type="ECO:0000256" key="4">
    <source>
        <dbReference type="ARBA" id="ARBA00023163"/>
    </source>
</evidence>
<dbReference type="Pfam" id="PF00126">
    <property type="entry name" value="HTH_1"/>
    <property type="match status" value="1"/>
</dbReference>
<dbReference type="Proteomes" id="UP000776651">
    <property type="component" value="Unassembled WGS sequence"/>
</dbReference>
<accession>A0ABS7JK80</accession>
<dbReference type="PROSITE" id="PS50931">
    <property type="entry name" value="HTH_LYSR"/>
    <property type="match status" value="1"/>
</dbReference>
<dbReference type="InterPro" id="IPR036390">
    <property type="entry name" value="WH_DNA-bd_sf"/>
</dbReference>
<evidence type="ECO:0000256" key="2">
    <source>
        <dbReference type="ARBA" id="ARBA00023015"/>
    </source>
</evidence>
<keyword evidence="3" id="KW-0238">DNA-binding</keyword>
<comment type="similarity">
    <text evidence="1">Belongs to the LysR transcriptional regulatory family.</text>
</comment>
<evidence type="ECO:0000259" key="5">
    <source>
        <dbReference type="PROSITE" id="PS50931"/>
    </source>
</evidence>
<evidence type="ECO:0000313" key="6">
    <source>
        <dbReference type="EMBL" id="MBX7489795.1"/>
    </source>
</evidence>
<dbReference type="SUPFAM" id="SSF46785">
    <property type="entry name" value="Winged helix' DNA-binding domain"/>
    <property type="match status" value="1"/>
</dbReference>